<evidence type="ECO:0000259" key="5">
    <source>
        <dbReference type="SMART" id="SM00563"/>
    </source>
</evidence>
<evidence type="ECO:0000256" key="2">
    <source>
        <dbReference type="ARBA" id="ARBA00022679"/>
    </source>
</evidence>
<keyword evidence="4" id="KW-1133">Transmembrane helix</keyword>
<name>A0A3Q9BP40_9BURK</name>
<dbReference type="CDD" id="cd07989">
    <property type="entry name" value="LPLAT_AGPAT-like"/>
    <property type="match status" value="1"/>
</dbReference>
<feature type="transmembrane region" description="Helical" evidence="4">
    <location>
        <begin position="105"/>
        <end position="122"/>
    </location>
</feature>
<evidence type="ECO:0000256" key="4">
    <source>
        <dbReference type="SAM" id="Phobius"/>
    </source>
</evidence>
<proteinExistence type="predicted"/>
<dbReference type="Pfam" id="PF01553">
    <property type="entry name" value="Acyltransferase"/>
    <property type="match status" value="1"/>
</dbReference>
<accession>A0A3Q9BP40</accession>
<evidence type="ECO:0000256" key="3">
    <source>
        <dbReference type="ARBA" id="ARBA00023315"/>
    </source>
</evidence>
<keyword evidence="7" id="KW-1185">Reference proteome</keyword>
<keyword evidence="2 6" id="KW-0808">Transferase</keyword>
<dbReference type="GO" id="GO:0006654">
    <property type="term" value="P:phosphatidic acid biosynthetic process"/>
    <property type="evidence" value="ECO:0007669"/>
    <property type="project" value="TreeGrafter"/>
</dbReference>
<comment type="pathway">
    <text evidence="1">Lipid metabolism.</text>
</comment>
<keyword evidence="3 6" id="KW-0012">Acyltransferase</keyword>
<dbReference type="KEGG" id="upv:EJN92_04390"/>
<dbReference type="RefSeq" id="WP_126126699.1">
    <property type="nucleotide sequence ID" value="NZ_CP034464.1"/>
</dbReference>
<dbReference type="SUPFAM" id="SSF69593">
    <property type="entry name" value="Glycerol-3-phosphate (1)-acyltransferase"/>
    <property type="match status" value="1"/>
</dbReference>
<feature type="transmembrane region" description="Helical" evidence="4">
    <location>
        <begin position="6"/>
        <end position="32"/>
    </location>
</feature>
<reference evidence="6 7" key="1">
    <citation type="journal article" date="2011" name="Int. J. Syst. Evol. Microbiol.">
        <title>Description of Undibacterium oligocarboniphilum sp. nov., isolated from purified water, and Undibacterium pigrum strain CCUG 49012 as the type strain of Undibacterium parvum sp. nov., and emended descriptions of the genus Undibacterium and the species Undibacterium pigrum.</title>
        <authorList>
            <person name="Eder W."/>
            <person name="Wanner G."/>
            <person name="Ludwig W."/>
            <person name="Busse H.J."/>
            <person name="Ziemke-Kageler F."/>
            <person name="Lang E."/>
        </authorList>
    </citation>
    <scope>NUCLEOTIDE SEQUENCE [LARGE SCALE GENOMIC DNA]</scope>
    <source>
        <strain evidence="6 7">DSM 23061</strain>
    </source>
</reference>
<dbReference type="PANTHER" id="PTHR10434">
    <property type="entry name" value="1-ACYL-SN-GLYCEROL-3-PHOSPHATE ACYLTRANSFERASE"/>
    <property type="match status" value="1"/>
</dbReference>
<evidence type="ECO:0000313" key="7">
    <source>
        <dbReference type="Proteomes" id="UP000275663"/>
    </source>
</evidence>
<protein>
    <submittedName>
        <fullName evidence="6">1-acyl-sn-glycerol-3-phosphate acyltransferase</fullName>
    </submittedName>
</protein>
<gene>
    <name evidence="6" type="ORF">EJN92_04390</name>
</gene>
<dbReference type="SMART" id="SM00563">
    <property type="entry name" value="PlsC"/>
    <property type="match status" value="1"/>
</dbReference>
<evidence type="ECO:0000313" key="6">
    <source>
        <dbReference type="EMBL" id="AZP11311.1"/>
    </source>
</evidence>
<dbReference type="GO" id="GO:0003841">
    <property type="term" value="F:1-acylglycerol-3-phosphate O-acyltransferase activity"/>
    <property type="evidence" value="ECO:0007669"/>
    <property type="project" value="TreeGrafter"/>
</dbReference>
<organism evidence="6 7">
    <name type="scientific">Undibacterium parvum</name>
    <dbReference type="NCBI Taxonomy" id="401471"/>
    <lineage>
        <taxon>Bacteria</taxon>
        <taxon>Pseudomonadati</taxon>
        <taxon>Pseudomonadota</taxon>
        <taxon>Betaproteobacteria</taxon>
        <taxon>Burkholderiales</taxon>
        <taxon>Oxalobacteraceae</taxon>
        <taxon>Undibacterium</taxon>
    </lineage>
</organism>
<dbReference type="EMBL" id="CP034464">
    <property type="protein sequence ID" value="AZP11311.1"/>
    <property type="molecule type" value="Genomic_DNA"/>
</dbReference>
<dbReference type="OrthoDB" id="9812274at2"/>
<dbReference type="AlphaFoldDB" id="A0A3Q9BP40"/>
<keyword evidence="4" id="KW-0472">Membrane</keyword>
<feature type="domain" description="Phospholipid/glycerol acyltransferase" evidence="5">
    <location>
        <begin position="75"/>
        <end position="190"/>
    </location>
</feature>
<keyword evidence="4" id="KW-0812">Transmembrane</keyword>
<evidence type="ECO:0000256" key="1">
    <source>
        <dbReference type="ARBA" id="ARBA00005189"/>
    </source>
</evidence>
<dbReference type="Proteomes" id="UP000275663">
    <property type="component" value="Chromosome"/>
</dbReference>
<dbReference type="PANTHER" id="PTHR10434:SF40">
    <property type="entry name" value="1-ACYL-SN-GLYCEROL-3-PHOSPHATE ACYLTRANSFERASE"/>
    <property type="match status" value="1"/>
</dbReference>
<dbReference type="InterPro" id="IPR002123">
    <property type="entry name" value="Plipid/glycerol_acylTrfase"/>
</dbReference>
<sequence length="250" mass="28338">MLKFTLFIRSFLFLSVMIIVTVIWAPICILFAPLPYNQRYYATARWNVFMIWAAKVICGIRYQTKGFENFPDGPVIVLSKHQSAWETIFLLMATPRPLVFVFKKSITYIPFFGWAIALMRMIPIDRSKGKDAFAQVVVQGRIRLADGQWVIMFPEGTRIPVGQKGHYKGGGTRLAVETNTPVIPIALNSGECWPKNSFLKRPGLVTVSVGKPISPEGLTAPELMQKVEDWIEAEMRVISPQVYQAEQPKK</sequence>